<sequence>MITKKDLRPTLEIPTFEESTAVEKFQNEVLRPILKLQNEIFLAFYKAFLARQKLDFTSLNPEKKRNFINQSFQRDANLKNICLGLTLGMLTAEEFEIYNLDDKAYNKRIFTMLSERILSQLL</sequence>
<proteinExistence type="predicted"/>
<evidence type="ECO:0008006" key="3">
    <source>
        <dbReference type="Google" id="ProtNLM"/>
    </source>
</evidence>
<dbReference type="Proteomes" id="UP000242560">
    <property type="component" value="Unassembled WGS sequence"/>
</dbReference>
<reference evidence="2" key="1">
    <citation type="submission" date="2016-10" db="EMBL/GenBank/DDBJ databases">
        <authorList>
            <person name="Varghese N."/>
            <person name="Submissions S."/>
        </authorList>
    </citation>
    <scope>NUCLEOTIDE SEQUENCE [LARGE SCALE GENOMIC DNA]</scope>
    <source>
        <strain evidence="2">DSM 22251</strain>
    </source>
</reference>
<name>A0A1I3K1W1_9FLAO</name>
<dbReference type="AlphaFoldDB" id="A0A1I3K1W1"/>
<protein>
    <recommendedName>
        <fullName evidence="3">Glyoxalase</fullName>
    </recommendedName>
</protein>
<dbReference type="RefSeq" id="WP_143068736.1">
    <property type="nucleotide sequence ID" value="NZ_FORQ01000001.1"/>
</dbReference>
<dbReference type="EMBL" id="FORQ01000001">
    <property type="protein sequence ID" value="SFI66491.1"/>
    <property type="molecule type" value="Genomic_DNA"/>
</dbReference>
<keyword evidence="2" id="KW-1185">Reference proteome</keyword>
<organism evidence="1 2">
    <name type="scientific">Kaistella treverensis</name>
    <dbReference type="NCBI Taxonomy" id="631455"/>
    <lineage>
        <taxon>Bacteria</taxon>
        <taxon>Pseudomonadati</taxon>
        <taxon>Bacteroidota</taxon>
        <taxon>Flavobacteriia</taxon>
        <taxon>Flavobacteriales</taxon>
        <taxon>Weeksellaceae</taxon>
        <taxon>Chryseobacterium group</taxon>
        <taxon>Kaistella</taxon>
    </lineage>
</organism>
<evidence type="ECO:0000313" key="1">
    <source>
        <dbReference type="EMBL" id="SFI66491.1"/>
    </source>
</evidence>
<accession>A0A1I3K1W1</accession>
<gene>
    <name evidence="1" type="ORF">SAMN05421638_0542</name>
</gene>
<evidence type="ECO:0000313" key="2">
    <source>
        <dbReference type="Proteomes" id="UP000242560"/>
    </source>
</evidence>